<dbReference type="Gene3D" id="2.40.50.100">
    <property type="match status" value="1"/>
</dbReference>
<evidence type="ECO:0000313" key="5">
    <source>
        <dbReference type="EMBL" id="CAL8096124.1"/>
    </source>
</evidence>
<keyword evidence="6" id="KW-1185">Reference proteome</keyword>
<proteinExistence type="predicted"/>
<comment type="subcellular location">
    <subcellularLocation>
        <location evidence="1">Nucleus</location>
        <location evidence="1">Nucleolus</location>
    </subcellularLocation>
</comment>
<sequence length="258" mass="28750">MQKDSQSTQSTAEEEEYEIDPEEGVPVPKRLLYADDKLKFKPKILTGTPCMPGQRICLANEYFEAGEGAYEFGESIYASALGFLQTEEFPEQELTVVSVKRGDGKPPFTAPYVGAVVTCIVLSRTQKLCRCLITHVGSVKLDDVVKGIIRREYIHEKHRDLSEVETSFGVGDTVLARIVGISDGDFIMSTGEDSLGVATAISSAGYYMVPVGWTRMECPKTKETLPRKVAKIVQDKNVEYWHRRNMIKKESDAKPEKA</sequence>
<dbReference type="SUPFAM" id="SSF50249">
    <property type="entry name" value="Nucleic acid-binding proteins"/>
    <property type="match status" value="1"/>
</dbReference>
<feature type="compositionally biased region" description="Acidic residues" evidence="3">
    <location>
        <begin position="12"/>
        <end position="23"/>
    </location>
</feature>
<dbReference type="InterPro" id="IPR012340">
    <property type="entry name" value="NA-bd_OB-fold"/>
</dbReference>
<reference evidence="5 6" key="1">
    <citation type="submission" date="2024-08" db="EMBL/GenBank/DDBJ databases">
        <authorList>
            <person name="Cucini C."/>
            <person name="Frati F."/>
        </authorList>
    </citation>
    <scope>NUCLEOTIDE SEQUENCE [LARGE SCALE GENOMIC DNA]</scope>
</reference>
<evidence type="ECO:0000259" key="4">
    <source>
        <dbReference type="Pfam" id="PF14382"/>
    </source>
</evidence>
<organism evidence="5 6">
    <name type="scientific">Orchesella dallaii</name>
    <dbReference type="NCBI Taxonomy" id="48710"/>
    <lineage>
        <taxon>Eukaryota</taxon>
        <taxon>Metazoa</taxon>
        <taxon>Ecdysozoa</taxon>
        <taxon>Arthropoda</taxon>
        <taxon>Hexapoda</taxon>
        <taxon>Collembola</taxon>
        <taxon>Entomobryomorpha</taxon>
        <taxon>Entomobryoidea</taxon>
        <taxon>Orchesellidae</taxon>
        <taxon>Orchesellinae</taxon>
        <taxon>Orchesella</taxon>
    </lineage>
</organism>
<gene>
    <name evidence="5" type="ORF">ODALV1_LOCUS9273</name>
</gene>
<feature type="compositionally biased region" description="Polar residues" evidence="3">
    <location>
        <begin position="1"/>
        <end position="11"/>
    </location>
</feature>
<protein>
    <recommendedName>
        <fullName evidence="4">Exosome complex component N-terminal domain-containing protein</fullName>
    </recommendedName>
</protein>
<evidence type="ECO:0000256" key="2">
    <source>
        <dbReference type="ARBA" id="ARBA00022835"/>
    </source>
</evidence>
<keyword evidence="2" id="KW-0271">Exosome</keyword>
<evidence type="ECO:0000313" key="6">
    <source>
        <dbReference type="Proteomes" id="UP001642540"/>
    </source>
</evidence>
<dbReference type="SUPFAM" id="SSF110324">
    <property type="entry name" value="Ribosomal L27 protein-like"/>
    <property type="match status" value="1"/>
</dbReference>
<dbReference type="EMBL" id="CAXLJM020000027">
    <property type="protein sequence ID" value="CAL8096124.1"/>
    <property type="molecule type" value="Genomic_DNA"/>
</dbReference>
<dbReference type="PANTHER" id="PTHR12686">
    <property type="entry name" value="3'-5' EXORIBONUCLEASE CSL4-RELATED"/>
    <property type="match status" value="1"/>
</dbReference>
<accession>A0ABP1QH69</accession>
<dbReference type="InterPro" id="IPR025721">
    <property type="entry name" value="Exosome_cplx_N_dom"/>
</dbReference>
<dbReference type="InterPro" id="IPR039771">
    <property type="entry name" value="Csl4"/>
</dbReference>
<dbReference type="Proteomes" id="UP001642540">
    <property type="component" value="Unassembled WGS sequence"/>
</dbReference>
<dbReference type="PANTHER" id="PTHR12686:SF8">
    <property type="entry name" value="EXOSOME COMPLEX COMPONENT CSL4"/>
    <property type="match status" value="1"/>
</dbReference>
<evidence type="ECO:0000256" key="1">
    <source>
        <dbReference type="ARBA" id="ARBA00004604"/>
    </source>
</evidence>
<name>A0ABP1QH69_9HEXA</name>
<dbReference type="Pfam" id="PF14382">
    <property type="entry name" value="ECR1_N"/>
    <property type="match status" value="1"/>
</dbReference>
<feature type="region of interest" description="Disordered" evidence="3">
    <location>
        <begin position="1"/>
        <end position="24"/>
    </location>
</feature>
<dbReference type="Gene3D" id="2.40.50.140">
    <property type="entry name" value="Nucleic acid-binding proteins"/>
    <property type="match status" value="1"/>
</dbReference>
<feature type="domain" description="Exosome complex component N-terminal" evidence="4">
    <location>
        <begin position="50"/>
        <end position="85"/>
    </location>
</feature>
<evidence type="ECO:0000256" key="3">
    <source>
        <dbReference type="SAM" id="MobiDB-lite"/>
    </source>
</evidence>
<comment type="caution">
    <text evidence="5">The sequence shown here is derived from an EMBL/GenBank/DDBJ whole genome shotgun (WGS) entry which is preliminary data.</text>
</comment>